<keyword evidence="3" id="KW-1185">Reference proteome</keyword>
<name>M4C605_HYAAE</name>
<dbReference type="eggNOG" id="ENOG502T14E">
    <property type="taxonomic scope" value="Eukaryota"/>
</dbReference>
<protein>
    <recommendedName>
        <fullName evidence="1">RXLR phytopathogen effector protein WY-domain domain-containing protein</fullName>
    </recommendedName>
</protein>
<dbReference type="InParanoid" id="M4C605"/>
<dbReference type="Pfam" id="PF18634">
    <property type="entry name" value="RXLR_WY"/>
    <property type="match status" value="1"/>
</dbReference>
<sequence>MSDALHSLKTETLILQRKHPGELFEHMIQQVSDKSILDEVIVRWLTYVGKYRARGKTYSDDEVVTKLSSVRTDKELVALFDSIRTDSRMHDFANGLQIALTVAKPDVVKDVMIPTWASEKVLPEDVFQRLPISKARERLRDVGEEVKGPIDPKDLEQWLEYVDAYIKMGNRYDNDDLIMKLSFEISWDELPALFYSLRSLDGMTARADALQAWLVVAKPSILKPMFKIWLKANVLPEDAYHMMPVAVGEQSRDQQYSPADWPTVSDGLVDWLDYVDMYSAKFAAYPDNAVFELLMKERTTAELVNFFGSLRWASGMQERAEKWQTSLNLKLLEGVRKKLDTCLEENVTLDVAHNRFSGAAWIQSSESISDEEKKVIEQLEELWLQYVERYTAKNPPTRKDWTTRTRLMKICRDLPLHECSELQAKSSLKIQDV</sequence>
<dbReference type="EnsemblProtists" id="HpaT814534">
    <property type="protein sequence ID" value="HpaP814534"/>
    <property type="gene ID" value="HpaG814534"/>
</dbReference>
<dbReference type="Proteomes" id="UP000011713">
    <property type="component" value="Unassembled WGS sequence"/>
</dbReference>
<dbReference type="VEuPathDB" id="FungiDB:HpaG814534"/>
<dbReference type="HOGENOM" id="CLU_633801_0_0_1"/>
<dbReference type="AlphaFoldDB" id="M4C605"/>
<dbReference type="InterPro" id="IPR040786">
    <property type="entry name" value="RXLR_WY"/>
</dbReference>
<organism evidence="2 3">
    <name type="scientific">Hyaloperonospora arabidopsidis (strain Emoy2)</name>
    <name type="common">Downy mildew agent</name>
    <name type="synonym">Peronospora arabidopsidis</name>
    <dbReference type="NCBI Taxonomy" id="559515"/>
    <lineage>
        <taxon>Eukaryota</taxon>
        <taxon>Sar</taxon>
        <taxon>Stramenopiles</taxon>
        <taxon>Oomycota</taxon>
        <taxon>Peronosporomycetes</taxon>
        <taxon>Peronosporales</taxon>
        <taxon>Peronosporaceae</taxon>
        <taxon>Hyaloperonospora</taxon>
    </lineage>
</organism>
<reference evidence="2" key="2">
    <citation type="submission" date="2015-06" db="UniProtKB">
        <authorList>
            <consortium name="EnsemblProtists"/>
        </authorList>
    </citation>
    <scope>IDENTIFICATION</scope>
    <source>
        <strain evidence="2">Emoy2</strain>
    </source>
</reference>
<feature type="domain" description="RXLR phytopathogen effector protein WY-domain" evidence="1">
    <location>
        <begin position="278"/>
        <end position="324"/>
    </location>
</feature>
<accession>M4C605</accession>
<evidence type="ECO:0000259" key="1">
    <source>
        <dbReference type="Pfam" id="PF18634"/>
    </source>
</evidence>
<evidence type="ECO:0000313" key="3">
    <source>
        <dbReference type="Proteomes" id="UP000011713"/>
    </source>
</evidence>
<reference evidence="3" key="1">
    <citation type="journal article" date="2010" name="Science">
        <title>Signatures of adaptation to obligate biotrophy in the Hyaloperonospora arabidopsidis genome.</title>
        <authorList>
            <person name="Baxter L."/>
            <person name="Tripathy S."/>
            <person name="Ishaque N."/>
            <person name="Boot N."/>
            <person name="Cabral A."/>
            <person name="Kemen E."/>
            <person name="Thines M."/>
            <person name="Ah-Fong A."/>
            <person name="Anderson R."/>
            <person name="Badejoko W."/>
            <person name="Bittner-Eddy P."/>
            <person name="Boore J.L."/>
            <person name="Chibucos M.C."/>
            <person name="Coates M."/>
            <person name="Dehal P."/>
            <person name="Delehaunty K."/>
            <person name="Dong S."/>
            <person name="Downton P."/>
            <person name="Dumas B."/>
            <person name="Fabro G."/>
            <person name="Fronick C."/>
            <person name="Fuerstenberg S.I."/>
            <person name="Fulton L."/>
            <person name="Gaulin E."/>
            <person name="Govers F."/>
            <person name="Hughes L."/>
            <person name="Humphray S."/>
            <person name="Jiang R.H."/>
            <person name="Judelson H."/>
            <person name="Kamoun S."/>
            <person name="Kyung K."/>
            <person name="Meijer H."/>
            <person name="Minx P."/>
            <person name="Morris P."/>
            <person name="Nelson J."/>
            <person name="Phuntumart V."/>
            <person name="Qutob D."/>
            <person name="Rehmany A."/>
            <person name="Rougon-Cardoso A."/>
            <person name="Ryden P."/>
            <person name="Torto-Alalibo T."/>
            <person name="Studholme D."/>
            <person name="Wang Y."/>
            <person name="Win J."/>
            <person name="Wood J."/>
            <person name="Clifton S.W."/>
            <person name="Rogers J."/>
            <person name="Van den Ackerveken G."/>
            <person name="Jones J.D."/>
            <person name="McDowell J.M."/>
            <person name="Beynon J."/>
            <person name="Tyler B.M."/>
        </authorList>
    </citation>
    <scope>NUCLEOTIDE SEQUENCE [LARGE SCALE GENOMIC DNA]</scope>
    <source>
        <strain evidence="3">Emoy2</strain>
    </source>
</reference>
<evidence type="ECO:0000313" key="2">
    <source>
        <dbReference type="EnsemblProtists" id="HpaP814534"/>
    </source>
</evidence>
<dbReference type="OMA" id="ERVGPSW"/>
<dbReference type="EMBL" id="ABWE02004977">
    <property type="status" value="NOT_ANNOTATED_CDS"/>
    <property type="molecule type" value="Genomic_DNA"/>
</dbReference>
<proteinExistence type="predicted"/>